<proteinExistence type="predicted"/>
<protein>
    <submittedName>
        <fullName evidence="1">Uncharacterized protein</fullName>
    </submittedName>
</protein>
<dbReference type="EMBL" id="BSYR01000024">
    <property type="protein sequence ID" value="GMI91161.1"/>
    <property type="molecule type" value="Genomic_DNA"/>
</dbReference>
<keyword evidence="2" id="KW-1185">Reference proteome</keyword>
<evidence type="ECO:0000313" key="1">
    <source>
        <dbReference type="EMBL" id="GMI91161.1"/>
    </source>
</evidence>
<sequence length="115" mass="13305">MQKQNILYSNAAFFFRKNLYGQLNYRIACTLPSLYNHPSHLCKYMEQGVSELCKGAGEEDAEVIFLKHNASIFYTTRTLHKLLKDLELGQCLFNTSIKMEIIEAIKKYTSTNQDD</sequence>
<dbReference type="Proteomes" id="UP001165190">
    <property type="component" value="Unassembled WGS sequence"/>
</dbReference>
<evidence type="ECO:0000313" key="2">
    <source>
        <dbReference type="Proteomes" id="UP001165190"/>
    </source>
</evidence>
<gene>
    <name evidence="1" type="ORF">HRI_002785400</name>
</gene>
<dbReference type="AlphaFoldDB" id="A0A9W7M8B1"/>
<reference evidence="1" key="1">
    <citation type="submission" date="2023-05" db="EMBL/GenBank/DDBJ databases">
        <title>Genome and transcriptome analyses reveal genes involved in the formation of fine ridges on petal epidermal cells in Hibiscus trionum.</title>
        <authorList>
            <person name="Koshimizu S."/>
            <person name="Masuda S."/>
            <person name="Ishii T."/>
            <person name="Shirasu K."/>
            <person name="Hoshino A."/>
            <person name="Arita M."/>
        </authorList>
    </citation>
    <scope>NUCLEOTIDE SEQUENCE</scope>
    <source>
        <strain evidence="1">Hamamatsu line</strain>
    </source>
</reference>
<name>A0A9W7M8B1_HIBTR</name>
<comment type="caution">
    <text evidence="1">The sequence shown here is derived from an EMBL/GenBank/DDBJ whole genome shotgun (WGS) entry which is preliminary data.</text>
</comment>
<dbReference type="OrthoDB" id="10263751at2759"/>
<accession>A0A9W7M8B1</accession>
<organism evidence="1 2">
    <name type="scientific">Hibiscus trionum</name>
    <name type="common">Flower of an hour</name>
    <dbReference type="NCBI Taxonomy" id="183268"/>
    <lineage>
        <taxon>Eukaryota</taxon>
        <taxon>Viridiplantae</taxon>
        <taxon>Streptophyta</taxon>
        <taxon>Embryophyta</taxon>
        <taxon>Tracheophyta</taxon>
        <taxon>Spermatophyta</taxon>
        <taxon>Magnoliopsida</taxon>
        <taxon>eudicotyledons</taxon>
        <taxon>Gunneridae</taxon>
        <taxon>Pentapetalae</taxon>
        <taxon>rosids</taxon>
        <taxon>malvids</taxon>
        <taxon>Malvales</taxon>
        <taxon>Malvaceae</taxon>
        <taxon>Malvoideae</taxon>
        <taxon>Hibiscus</taxon>
    </lineage>
</organism>